<evidence type="ECO:0000256" key="9">
    <source>
        <dbReference type="ARBA" id="ARBA00023180"/>
    </source>
</evidence>
<feature type="disulfide bond" evidence="11">
    <location>
        <begin position="1340"/>
        <end position="1349"/>
    </location>
</feature>
<dbReference type="PROSITE" id="PS00022">
    <property type="entry name" value="EGF_1"/>
    <property type="match status" value="2"/>
</dbReference>
<feature type="region of interest" description="Disordered" evidence="13">
    <location>
        <begin position="1254"/>
        <end position="1302"/>
    </location>
</feature>
<dbReference type="InterPro" id="IPR015919">
    <property type="entry name" value="Cadherin-like_sf"/>
</dbReference>
<protein>
    <submittedName>
        <fullName evidence="19">Neural-cadherin</fullName>
    </submittedName>
</protein>
<feature type="domain" description="EGF-like" evidence="16">
    <location>
        <begin position="2035"/>
        <end position="2071"/>
    </location>
</feature>
<keyword evidence="18" id="KW-1185">Reference proteome</keyword>
<dbReference type="InterPro" id="IPR000152">
    <property type="entry name" value="EGF-type_Asp/Asn_hydroxyl_site"/>
</dbReference>
<dbReference type="PROSITE" id="PS00010">
    <property type="entry name" value="ASX_HYDROXYL"/>
    <property type="match status" value="1"/>
</dbReference>
<feature type="compositionally biased region" description="Basic and acidic residues" evidence="13">
    <location>
        <begin position="1274"/>
        <end position="1297"/>
    </location>
</feature>
<organism evidence="18 19">
    <name type="scientific">Hyalella azteca</name>
    <name type="common">Amphipod</name>
    <dbReference type="NCBI Taxonomy" id="294128"/>
    <lineage>
        <taxon>Eukaryota</taxon>
        <taxon>Metazoa</taxon>
        <taxon>Ecdysozoa</taxon>
        <taxon>Arthropoda</taxon>
        <taxon>Crustacea</taxon>
        <taxon>Multicrustacea</taxon>
        <taxon>Malacostraca</taxon>
        <taxon>Eumalacostraca</taxon>
        <taxon>Peracarida</taxon>
        <taxon>Amphipoda</taxon>
        <taxon>Senticaudata</taxon>
        <taxon>Talitrida</taxon>
        <taxon>Talitroidea</taxon>
        <taxon>Hyalellidae</taxon>
        <taxon>Hyalella</taxon>
    </lineage>
</organism>
<name>A0A8B7PQ41_HYAAZ</name>
<dbReference type="GO" id="GO:0048513">
    <property type="term" value="P:animal organ development"/>
    <property type="evidence" value="ECO:0007669"/>
    <property type="project" value="UniProtKB-ARBA"/>
</dbReference>
<dbReference type="GO" id="GO:0001736">
    <property type="term" value="P:establishment of planar polarity"/>
    <property type="evidence" value="ECO:0007669"/>
    <property type="project" value="UniProtKB-ARBA"/>
</dbReference>
<dbReference type="Gene3D" id="2.60.120.200">
    <property type="match status" value="2"/>
</dbReference>
<feature type="domain" description="Cadherin" evidence="17">
    <location>
        <begin position="449"/>
        <end position="574"/>
    </location>
</feature>
<dbReference type="SMART" id="SM00181">
    <property type="entry name" value="EGF"/>
    <property type="match status" value="3"/>
</dbReference>
<dbReference type="PROSITE" id="PS50026">
    <property type="entry name" value="EGF_3"/>
    <property type="match status" value="2"/>
</dbReference>
<dbReference type="PRINTS" id="PR00205">
    <property type="entry name" value="CADHERIN"/>
</dbReference>
<dbReference type="SMART" id="SM00282">
    <property type="entry name" value="LamG"/>
    <property type="match status" value="2"/>
</dbReference>
<keyword evidence="7 14" id="KW-0472">Membrane</keyword>
<evidence type="ECO:0000313" key="19">
    <source>
        <dbReference type="RefSeq" id="XP_018027402.2"/>
    </source>
</evidence>
<evidence type="ECO:0000256" key="11">
    <source>
        <dbReference type="PROSITE-ProRule" id="PRU00076"/>
    </source>
</evidence>
<feature type="disulfide bond" evidence="11">
    <location>
        <begin position="2061"/>
        <end position="2070"/>
    </location>
</feature>
<comment type="subcellular location">
    <subcellularLocation>
        <location evidence="1">Membrane</location>
        <topology evidence="1">Single-pass membrane protein</topology>
    </subcellularLocation>
</comment>
<dbReference type="SMART" id="SM00112">
    <property type="entry name" value="CA"/>
    <property type="match status" value="5"/>
</dbReference>
<feature type="disulfide bond" evidence="12">
    <location>
        <begin position="1637"/>
        <end position="1664"/>
    </location>
</feature>
<keyword evidence="4 10" id="KW-0106">Calcium</keyword>
<feature type="domain" description="Cadherin" evidence="17">
    <location>
        <begin position="576"/>
        <end position="680"/>
    </location>
</feature>
<keyword evidence="2 14" id="KW-0812">Transmembrane</keyword>
<dbReference type="InterPro" id="IPR000742">
    <property type="entry name" value="EGF"/>
</dbReference>
<dbReference type="FunFam" id="2.60.40.60:FF:000020">
    <property type="entry name" value="Dachsous cadherin-related 1b"/>
    <property type="match status" value="1"/>
</dbReference>
<evidence type="ECO:0000259" key="17">
    <source>
        <dbReference type="PROSITE" id="PS50268"/>
    </source>
</evidence>
<dbReference type="GO" id="GO:0005509">
    <property type="term" value="F:calcium ion binding"/>
    <property type="evidence" value="ECO:0007669"/>
    <property type="project" value="UniProtKB-UniRule"/>
</dbReference>
<evidence type="ECO:0000259" key="15">
    <source>
        <dbReference type="PROSITE" id="PS50025"/>
    </source>
</evidence>
<feature type="compositionally biased region" description="Basic and acidic residues" evidence="13">
    <location>
        <begin position="1364"/>
        <end position="1375"/>
    </location>
</feature>
<feature type="compositionally biased region" description="Low complexity" evidence="13">
    <location>
        <begin position="1095"/>
        <end position="1115"/>
    </location>
</feature>
<dbReference type="GO" id="GO:0005886">
    <property type="term" value="C:plasma membrane"/>
    <property type="evidence" value="ECO:0007669"/>
    <property type="project" value="InterPro"/>
</dbReference>
<dbReference type="KEGG" id="hazt:108682692"/>
<evidence type="ECO:0000256" key="3">
    <source>
        <dbReference type="ARBA" id="ARBA00022737"/>
    </source>
</evidence>
<evidence type="ECO:0000256" key="14">
    <source>
        <dbReference type="SAM" id="Phobius"/>
    </source>
</evidence>
<dbReference type="Pfam" id="PF00028">
    <property type="entry name" value="Cadherin"/>
    <property type="match status" value="2"/>
</dbReference>
<dbReference type="GO" id="GO:0007156">
    <property type="term" value="P:homophilic cell adhesion via plasma membrane adhesion molecules"/>
    <property type="evidence" value="ECO:0007669"/>
    <property type="project" value="InterPro"/>
</dbReference>
<keyword evidence="9" id="KW-0325">Glycoprotein</keyword>
<evidence type="ECO:0000256" key="12">
    <source>
        <dbReference type="PROSITE-ProRule" id="PRU00122"/>
    </source>
</evidence>
<feature type="domain" description="Laminin G" evidence="15">
    <location>
        <begin position="1400"/>
        <end position="1664"/>
    </location>
</feature>
<dbReference type="PROSITE" id="PS00232">
    <property type="entry name" value="CADHERIN_1"/>
    <property type="match status" value="2"/>
</dbReference>
<dbReference type="FunFam" id="2.10.25.10:FF:000125">
    <property type="entry name" value="Neurogenic locus notch protein-like"/>
    <property type="match status" value="1"/>
</dbReference>
<reference evidence="19" key="1">
    <citation type="submission" date="2025-08" db="UniProtKB">
        <authorList>
            <consortium name="RefSeq"/>
        </authorList>
    </citation>
    <scope>IDENTIFICATION</scope>
    <source>
        <tissue evidence="19">Whole organism</tissue>
    </source>
</reference>
<evidence type="ECO:0000256" key="2">
    <source>
        <dbReference type="ARBA" id="ARBA00022692"/>
    </source>
</evidence>
<evidence type="ECO:0000256" key="10">
    <source>
        <dbReference type="PROSITE-ProRule" id="PRU00043"/>
    </source>
</evidence>
<evidence type="ECO:0000256" key="13">
    <source>
        <dbReference type="SAM" id="MobiDB-lite"/>
    </source>
</evidence>
<feature type="transmembrane region" description="Helical" evidence="14">
    <location>
        <begin position="2087"/>
        <end position="2112"/>
    </location>
</feature>
<accession>A0A8B7PQ41</accession>
<dbReference type="SUPFAM" id="SSF49899">
    <property type="entry name" value="Concanavalin A-like lectins/glucanases"/>
    <property type="match status" value="2"/>
</dbReference>
<dbReference type="PANTHER" id="PTHR24026">
    <property type="entry name" value="FAT ATYPICAL CADHERIN-RELATED"/>
    <property type="match status" value="1"/>
</dbReference>
<feature type="domain" description="Cadherin" evidence="17">
    <location>
        <begin position="10"/>
        <end position="96"/>
    </location>
</feature>
<dbReference type="GeneID" id="108682692"/>
<dbReference type="Pfam" id="PF02210">
    <property type="entry name" value="Laminin_G_2"/>
    <property type="match status" value="2"/>
</dbReference>
<dbReference type="Gene3D" id="2.10.25.10">
    <property type="entry name" value="Laminin"/>
    <property type="match status" value="3"/>
</dbReference>
<dbReference type="CDD" id="cd00110">
    <property type="entry name" value="LamG"/>
    <property type="match status" value="2"/>
</dbReference>
<dbReference type="OrthoDB" id="6252479at2759"/>
<dbReference type="InterPro" id="IPR018097">
    <property type="entry name" value="EGF_Ca-bd_CS"/>
</dbReference>
<dbReference type="SMART" id="SM00179">
    <property type="entry name" value="EGF_CA"/>
    <property type="match status" value="1"/>
</dbReference>
<feature type="domain" description="Laminin G" evidence="15">
    <location>
        <begin position="1757"/>
        <end position="1947"/>
    </location>
</feature>
<feature type="compositionally biased region" description="Low complexity" evidence="13">
    <location>
        <begin position="157"/>
        <end position="169"/>
    </location>
</feature>
<evidence type="ECO:0000313" key="18">
    <source>
        <dbReference type="Proteomes" id="UP000694843"/>
    </source>
</evidence>
<feature type="domain" description="Cadherin" evidence="17">
    <location>
        <begin position="224"/>
        <end position="326"/>
    </location>
</feature>
<feature type="compositionally biased region" description="Polar residues" evidence="13">
    <location>
        <begin position="1376"/>
        <end position="1386"/>
    </location>
</feature>
<dbReference type="InterPro" id="IPR013320">
    <property type="entry name" value="ConA-like_dom_sf"/>
</dbReference>
<evidence type="ECO:0000256" key="8">
    <source>
        <dbReference type="ARBA" id="ARBA00023157"/>
    </source>
</evidence>
<feature type="region of interest" description="Disordered" evidence="13">
    <location>
        <begin position="1364"/>
        <end position="1386"/>
    </location>
</feature>
<dbReference type="PROSITE" id="PS50025">
    <property type="entry name" value="LAM_G_DOMAIN"/>
    <property type="match status" value="2"/>
</dbReference>
<feature type="region of interest" description="Disordered" evidence="13">
    <location>
        <begin position="1061"/>
        <end position="1115"/>
    </location>
</feature>
<evidence type="ECO:0000256" key="4">
    <source>
        <dbReference type="ARBA" id="ARBA00022837"/>
    </source>
</evidence>
<keyword evidence="3" id="KW-0677">Repeat</keyword>
<proteinExistence type="predicted"/>
<dbReference type="InterPro" id="IPR001881">
    <property type="entry name" value="EGF-like_Ca-bd_dom"/>
</dbReference>
<evidence type="ECO:0000259" key="16">
    <source>
        <dbReference type="PROSITE" id="PS50026"/>
    </source>
</evidence>
<dbReference type="InterPro" id="IPR002126">
    <property type="entry name" value="Cadherin-like_dom"/>
</dbReference>
<keyword evidence="8 11" id="KW-1015">Disulfide bond</keyword>
<dbReference type="PANTHER" id="PTHR24026:SF133">
    <property type="entry name" value="CADHERIN-RELATED FAMILY MEMBER 2"/>
    <property type="match status" value="1"/>
</dbReference>
<feature type="domain" description="EGF-like" evidence="16">
    <location>
        <begin position="1313"/>
        <end position="1350"/>
    </location>
</feature>
<dbReference type="CDD" id="cd11304">
    <property type="entry name" value="Cadherin_repeat"/>
    <property type="match status" value="5"/>
</dbReference>
<feature type="region of interest" description="Disordered" evidence="13">
    <location>
        <begin position="141"/>
        <end position="174"/>
    </location>
</feature>
<dbReference type="SUPFAM" id="SSF49313">
    <property type="entry name" value="Cadherin-like"/>
    <property type="match status" value="5"/>
</dbReference>
<gene>
    <name evidence="19" type="primary">LOC108682692</name>
</gene>
<dbReference type="RefSeq" id="XP_018027402.2">
    <property type="nucleotide sequence ID" value="XM_018171913.2"/>
</dbReference>
<dbReference type="GO" id="GO:0007163">
    <property type="term" value="P:establishment or maintenance of cell polarity"/>
    <property type="evidence" value="ECO:0007669"/>
    <property type="project" value="UniProtKB-ARBA"/>
</dbReference>
<dbReference type="InterPro" id="IPR001791">
    <property type="entry name" value="Laminin_G"/>
</dbReference>
<dbReference type="PROSITE" id="PS50268">
    <property type="entry name" value="CADHERIN_2"/>
    <property type="match status" value="5"/>
</dbReference>
<feature type="compositionally biased region" description="Polar residues" evidence="13">
    <location>
        <begin position="1066"/>
        <end position="1084"/>
    </location>
</feature>
<evidence type="ECO:0000256" key="5">
    <source>
        <dbReference type="ARBA" id="ARBA00022889"/>
    </source>
</evidence>
<dbReference type="SUPFAM" id="SSF57196">
    <property type="entry name" value="EGF/Laminin"/>
    <property type="match status" value="2"/>
</dbReference>
<dbReference type="Gene3D" id="2.60.40.60">
    <property type="entry name" value="Cadherins"/>
    <property type="match status" value="6"/>
</dbReference>
<dbReference type="Proteomes" id="UP000694843">
    <property type="component" value="Unplaced"/>
</dbReference>
<dbReference type="FunFam" id="2.60.40.60:FF:000002">
    <property type="entry name" value="Protocadherin alpha 2"/>
    <property type="match status" value="1"/>
</dbReference>
<evidence type="ECO:0000256" key="1">
    <source>
        <dbReference type="ARBA" id="ARBA00004167"/>
    </source>
</evidence>
<sequence>MSRATCSDEKIHFRVLSEGPGGCEEPYSRSHHRARGASSSLFHIGRRSGALATTAPLDYEAHAQYAVRVSASSSIGSAVTCVIVKVLDDNDFPPVFVRSYYETQITEEDDRNLPKPILQVEAEDGDAGRWGILTYSIAGDGVPSNSPHDPLNPSRQSSDITSNTSVSSNREALLSPASNASNKIMMSYSYPEDYFDTKGYTDFMGTTIPLGSSDKVRYSDPIRDSDRASSLHGLRSYSPTRGSTLDTLALLESPVYRSRKPDYSVLPSFTVHPRSGVVYVMKPLDRDGPLGSSRWQLRVTASDGGRQAHTRLLINLKDVNDNPPVFPSRVVHAAVPENSPQGTAIVTVTAHDADEPLEGPAPQLVYTLQKNVIEETSGRAIFTVERDSGKISTAVCCLDRERTGTYTLLLAATDAGGLQGSCTVVVEVRDVNDVPPQWARREWAVWAVEGQPASAVLATLPVNDPDRANELAFRVVPDSGPGWQLAQLTPQVEGAMLGGRRAAVLRVREPLDYENPRHRAGISFRVQVTDQVSLPCVSASLLYQGSSGWSDHERVGEARVILRVLDANDNAPVFVRQPPHTVTVREDLPVGSVVATLPAADLDAGSGGLISYGVTAEGNLGGTFAVDTQGTVRTARLLDRETLATFRLLVVAWDSGTPPLTTTSTVTVSVEDVNDNPPFLVSPSIVSIAVTDLKEREKDPAAASTTASDIQMPFAPDVDWEKLLKNVQNIGGDFSHLNEKYLASFTSTPELKREQEPELSSINEAEKTTTLLSSASPLQTDRGTPKFPVGEIKNNRLLLNLTFGDLDEWAVGNGPPFSVMLDPAAMEDLRGIANVSFADGYVPYSSAAMQSDPPSSAAGKVVVVPTTVQLMRDWEQQTGVLLLPVVVSDAAPVPQSATVTLTLAPQRTPTYLNRTIVLTLIKDSPQEQERCDLGLVLGDATPAFGVYHWAAPHPFLYLDPHTGALYLLQGAQMLTLSGTLVVQEASAGATVQVGITVQVRRLHVGDLQAMIPLDIAAPPRSLFSTASLNEPLTALRKLTASIQTLPQNFDDLERLIDSGNKERISNGEQSSNNSRKTNLKTTVDISGRGVKGSKKSGNSSSRGNSSSSSSNISNSAHLRTIESGTEDVWYEQNVVLVSVEHLLDDLETKDQPKTADKTRLWLASDSKFLKLGVMLHDRRKVLSSVLRASVTGVGMSEVGGCSRDVGGCACCCNSHVTLDGHVYTDVSAAATLVSPRFVITSYCGCQPDVAPANAANQAKKHPARGEKVAGTSESFKDHDASNDQREVTAHRGSKESFEVSGAPPAAFPVIGNPRPSCEANFCLNGGRCLAVPQRQPRCICPSYTYGSHCKILQRQFLSPLKDLHGATRSNDRSQDKSSGTSGVAFTQTNSSFGGHIHKGSAEWKESTLLVSALPSCSSLFISFYFITHHRSGLLLFAGVDEKFLAVQLQRESLQLLLKSPNKHKIISTSLKSRTPLNTGVLHRVDFWWKNGTATLMLDLCRSNEQEIQQPLQELQQNSSKLDSSARLEIISTHFRQPLTDSDRVTKTSKRKEYFRTKTGSDFITSSDDPNRADLDENAELDIFSSECRTDVHLGMENSPVRAGAPVQLGGISLDLFSDRNDKKEREKFHSAQVFRGCIAQVRVNSELLDLGESAVVGSRTTVGCQLSDRCSNSSVTLQPNDFYDHTESMHRHPHTRRLIPVLFWSNFNASDKCQYCSEVRSSCLSDEYGHKCARKAKKNSLEDSVFASCHSEPPRDGSTIHIGQHSALHYALSFAPPTQSSSLSLSFKTLSADGQLLSLTSRHSRDSLSLYMRGGRPCASLYLHSSGHLESVCLKRPLYDARWHRLRLNRHGRVLELAADDTDDGLYAIRRPPDAADAHDRGRLQVHQQEGVVLGGLSLLQGVSGTQNEYFEGCLRDVMYEGRRLPLGDERSRWAALTVERNVTVGCAVTLPCIDQTVPIRATRSSKLHVESRLGSSGLLASRDTLRSSTQPLPDSNKNFLSCDAPFVCANHGNEVFCSCPEGLQVSRDGLRCLDVDECFWRPCLAGGTCHNLPGGFRCECPSGARGPYCEEAAEMEGGVLLPPPSLLLLALALSSAAVLLCVLVFALCFACHKRRVKSSGRDQELPSADLELQDHGGTDACLLATDFVNIGGPNLQFELQTDRRKDDYSKLCIGAKLKTIASTLGRNAGDAAGEVGCADCADAVSVPAVANAEASLRSPTGSVTRAPLTEVANVALPLQAMALDVGSLPRPTSLTKNAASNKRVSWARAESSAAGDGDPATSSDLAALDSRKVCTDFCFDGGGKSC</sequence>
<evidence type="ECO:0000256" key="7">
    <source>
        <dbReference type="ARBA" id="ARBA00023136"/>
    </source>
</evidence>
<comment type="caution">
    <text evidence="11">Lacks conserved residue(s) required for the propagation of feature annotation.</text>
</comment>
<keyword evidence="5" id="KW-0130">Cell adhesion</keyword>
<keyword evidence="6 14" id="KW-1133">Transmembrane helix</keyword>
<evidence type="ECO:0000256" key="6">
    <source>
        <dbReference type="ARBA" id="ARBA00022989"/>
    </source>
</evidence>
<dbReference type="CDD" id="cd00054">
    <property type="entry name" value="EGF_CA"/>
    <property type="match status" value="1"/>
</dbReference>
<feature type="domain" description="Cadherin" evidence="17">
    <location>
        <begin position="327"/>
        <end position="438"/>
    </location>
</feature>
<dbReference type="PROSITE" id="PS01187">
    <property type="entry name" value="EGF_CA"/>
    <property type="match status" value="1"/>
</dbReference>
<keyword evidence="11" id="KW-0245">EGF-like domain</keyword>
<dbReference type="InterPro" id="IPR020894">
    <property type="entry name" value="Cadherin_CS"/>
</dbReference>